<dbReference type="EMBL" id="WNKU01000069">
    <property type="protein sequence ID" value="MTV51060.1"/>
    <property type="molecule type" value="Genomic_DNA"/>
</dbReference>
<dbReference type="SUPFAM" id="SSF55874">
    <property type="entry name" value="ATPase domain of HSP90 chaperone/DNA topoisomerase II/histidine kinase"/>
    <property type="match status" value="1"/>
</dbReference>
<dbReference type="Pfam" id="PF02518">
    <property type="entry name" value="HATPase_c"/>
    <property type="match status" value="1"/>
</dbReference>
<evidence type="ECO:0000256" key="6">
    <source>
        <dbReference type="ARBA" id="ARBA00022840"/>
    </source>
</evidence>
<keyword evidence="7" id="KW-0902">Two-component regulatory system</keyword>
<dbReference type="EC" id="2.7.13.3" evidence="2"/>
<dbReference type="InterPro" id="IPR036890">
    <property type="entry name" value="HATPase_C_sf"/>
</dbReference>
<evidence type="ECO:0000259" key="8">
    <source>
        <dbReference type="PROSITE" id="PS50109"/>
    </source>
</evidence>
<dbReference type="InterPro" id="IPR004358">
    <property type="entry name" value="Sig_transdc_His_kin-like_C"/>
</dbReference>
<evidence type="ECO:0000313" key="9">
    <source>
        <dbReference type="EMBL" id="MTV51060.1"/>
    </source>
</evidence>
<sequence length="96" mass="10335">MCTSSLKAFYNYNPLGPASTSLTQGEVVLEVIDQGKGIDPEIYSKLGTPFVTSRAEGTGLGLAVCYSIAERHNAKIEVETTSEGTTFFVKFPIRLA</sequence>
<name>A0A6I3SPS2_HELMO</name>
<dbReference type="SMART" id="SM00387">
    <property type="entry name" value="HATPase_c"/>
    <property type="match status" value="1"/>
</dbReference>
<dbReference type="PANTHER" id="PTHR43065">
    <property type="entry name" value="SENSOR HISTIDINE KINASE"/>
    <property type="match status" value="1"/>
</dbReference>
<dbReference type="Proteomes" id="UP000430670">
    <property type="component" value="Unassembled WGS sequence"/>
</dbReference>
<evidence type="ECO:0000256" key="4">
    <source>
        <dbReference type="ARBA" id="ARBA00022741"/>
    </source>
</evidence>
<dbReference type="InterPro" id="IPR003594">
    <property type="entry name" value="HATPase_dom"/>
</dbReference>
<protein>
    <recommendedName>
        <fullName evidence="2">histidine kinase</fullName>
        <ecNumber evidence="2">2.7.13.3</ecNumber>
    </recommendedName>
</protein>
<feature type="non-terminal residue" evidence="9">
    <location>
        <position position="1"/>
    </location>
</feature>
<evidence type="ECO:0000313" key="10">
    <source>
        <dbReference type="Proteomes" id="UP000430670"/>
    </source>
</evidence>
<reference evidence="9 10" key="1">
    <citation type="submission" date="2019-11" db="EMBL/GenBank/DDBJ databases">
        <title>Whole-genome sequence of a the green, strictly anaerobic photosynthetic bacterium Heliobacillus mobilis DSM 6151.</title>
        <authorList>
            <person name="Kyndt J.A."/>
            <person name="Meyer T.E."/>
        </authorList>
    </citation>
    <scope>NUCLEOTIDE SEQUENCE [LARGE SCALE GENOMIC DNA]</scope>
    <source>
        <strain evidence="9 10">DSM 6151</strain>
    </source>
</reference>
<comment type="caution">
    <text evidence="9">The sequence shown here is derived from an EMBL/GenBank/DDBJ whole genome shotgun (WGS) entry which is preliminary data.</text>
</comment>
<dbReference type="GO" id="GO:0004673">
    <property type="term" value="F:protein histidine kinase activity"/>
    <property type="evidence" value="ECO:0007669"/>
    <property type="project" value="UniProtKB-EC"/>
</dbReference>
<comment type="catalytic activity">
    <reaction evidence="1">
        <text>ATP + protein L-histidine = ADP + protein N-phospho-L-histidine.</text>
        <dbReference type="EC" id="2.7.13.3"/>
    </reaction>
</comment>
<dbReference type="InterPro" id="IPR005467">
    <property type="entry name" value="His_kinase_dom"/>
</dbReference>
<evidence type="ECO:0000256" key="3">
    <source>
        <dbReference type="ARBA" id="ARBA00022679"/>
    </source>
</evidence>
<dbReference type="Gene3D" id="3.30.565.10">
    <property type="entry name" value="Histidine kinase-like ATPase, C-terminal domain"/>
    <property type="match status" value="1"/>
</dbReference>
<dbReference type="GO" id="GO:0000160">
    <property type="term" value="P:phosphorelay signal transduction system"/>
    <property type="evidence" value="ECO:0007669"/>
    <property type="project" value="UniProtKB-KW"/>
</dbReference>
<dbReference type="RefSeq" id="WP_170292172.1">
    <property type="nucleotide sequence ID" value="NZ_WNKU01000069.1"/>
</dbReference>
<organism evidence="9 10">
    <name type="scientific">Heliobacterium mobile</name>
    <name type="common">Heliobacillus mobilis</name>
    <dbReference type="NCBI Taxonomy" id="28064"/>
    <lineage>
        <taxon>Bacteria</taxon>
        <taxon>Bacillati</taxon>
        <taxon>Bacillota</taxon>
        <taxon>Clostridia</taxon>
        <taxon>Eubacteriales</taxon>
        <taxon>Heliobacteriaceae</taxon>
        <taxon>Heliobacterium</taxon>
    </lineage>
</organism>
<keyword evidence="10" id="KW-1185">Reference proteome</keyword>
<keyword evidence="5" id="KW-0418">Kinase</keyword>
<feature type="domain" description="Histidine kinase" evidence="8">
    <location>
        <begin position="1"/>
        <end position="95"/>
    </location>
</feature>
<keyword evidence="3" id="KW-0808">Transferase</keyword>
<dbReference type="PANTHER" id="PTHR43065:SF46">
    <property type="entry name" value="C4-DICARBOXYLATE TRANSPORT SENSOR PROTEIN DCTB"/>
    <property type="match status" value="1"/>
</dbReference>
<dbReference type="PROSITE" id="PS50109">
    <property type="entry name" value="HIS_KIN"/>
    <property type="match status" value="1"/>
</dbReference>
<keyword evidence="6" id="KW-0067">ATP-binding</keyword>
<evidence type="ECO:0000256" key="5">
    <source>
        <dbReference type="ARBA" id="ARBA00022777"/>
    </source>
</evidence>
<keyword evidence="4" id="KW-0547">Nucleotide-binding</keyword>
<evidence type="ECO:0000256" key="1">
    <source>
        <dbReference type="ARBA" id="ARBA00000085"/>
    </source>
</evidence>
<dbReference type="GO" id="GO:0005524">
    <property type="term" value="F:ATP binding"/>
    <property type="evidence" value="ECO:0007669"/>
    <property type="project" value="UniProtKB-KW"/>
</dbReference>
<accession>A0A6I3SPS2</accession>
<evidence type="ECO:0000256" key="2">
    <source>
        <dbReference type="ARBA" id="ARBA00012438"/>
    </source>
</evidence>
<proteinExistence type="predicted"/>
<dbReference type="AlphaFoldDB" id="A0A6I3SPS2"/>
<dbReference type="PRINTS" id="PR00344">
    <property type="entry name" value="BCTRLSENSOR"/>
</dbReference>
<gene>
    <name evidence="9" type="ORF">GJ688_19375</name>
</gene>
<evidence type="ECO:0000256" key="7">
    <source>
        <dbReference type="ARBA" id="ARBA00023012"/>
    </source>
</evidence>